<dbReference type="Proteomes" id="UP000190951">
    <property type="component" value="Chromosome"/>
</dbReference>
<gene>
    <name evidence="1" type="ORF">CROST_001780</name>
</gene>
<protein>
    <submittedName>
        <fullName evidence="1">Uncharacterized protein</fullName>
    </submittedName>
</protein>
<dbReference type="RefSeq" id="WP_077834859.1">
    <property type="nucleotide sequence ID" value="NZ_CP096983.1"/>
</dbReference>
<dbReference type="InterPro" id="IPR018710">
    <property type="entry name" value="DUF2232"/>
</dbReference>
<dbReference type="Pfam" id="PF09991">
    <property type="entry name" value="DUF2232"/>
    <property type="match status" value="1"/>
</dbReference>
<dbReference type="EMBL" id="CP096983">
    <property type="protein sequence ID" value="URZ09506.1"/>
    <property type="molecule type" value="Genomic_DNA"/>
</dbReference>
<proteinExistence type="predicted"/>
<evidence type="ECO:0000313" key="2">
    <source>
        <dbReference type="Proteomes" id="UP000190951"/>
    </source>
</evidence>
<keyword evidence="2" id="KW-1185">Reference proteome</keyword>
<evidence type="ECO:0000313" key="1">
    <source>
        <dbReference type="EMBL" id="URZ09506.1"/>
    </source>
</evidence>
<name>A0A1S8LY56_9CLOT</name>
<dbReference type="KEGG" id="crw:CROST_001780"/>
<dbReference type="AlphaFoldDB" id="A0A1S8LY56"/>
<organism evidence="1 2">
    <name type="scientific">Clostridium felsineum</name>
    <dbReference type="NCBI Taxonomy" id="36839"/>
    <lineage>
        <taxon>Bacteria</taxon>
        <taxon>Bacillati</taxon>
        <taxon>Bacillota</taxon>
        <taxon>Clostridia</taxon>
        <taxon>Eubacteriales</taxon>
        <taxon>Clostridiaceae</taxon>
        <taxon>Clostridium</taxon>
    </lineage>
</organism>
<dbReference type="STRING" id="84029.CROST_00790"/>
<sequence length="333" mass="38055">MQKYNIKAIGEVIVMTVSLFALVMLGVYGYGLIQFLMFLVPLPAVIIYLKYGIKYSVIGILIGTLLSFIFIDPRVAGLIVIMFLIPTIAFMITRKKEMNFISTFIIMTIAYVAATIFEYTVILKIVSNTNFISIIDTIVNSSKASIDNVRKMYLDAGMNKDQVDNTLNVLRESFTKRNILIVVPGILSIISIISSYLTCFVSERMFKRLKIKTNYEVKVYNIYINNLFLAFSIILGCIGLLLSNRNIILGDYIYETVVMVVGFWLIVTAFSLIVHYLKYKQKFKNWLIVLIVIFALFLVQLLNYLYVAAAFIDSFVDFRKIGFKKSNKKQGEE</sequence>
<accession>A0A1S8LY56</accession>
<reference evidence="1 2" key="1">
    <citation type="submission" date="2022-04" db="EMBL/GenBank/DDBJ databases">
        <title>Genome sequence of C. roseum typestrain.</title>
        <authorList>
            <person name="Poehlein A."/>
            <person name="Schoch T."/>
            <person name="Duerre P."/>
            <person name="Daniel R."/>
        </authorList>
    </citation>
    <scope>NUCLEOTIDE SEQUENCE [LARGE SCALE GENOMIC DNA]</scope>
    <source>
        <strain evidence="1 2">DSM 7320</strain>
    </source>
</reference>
<dbReference type="PANTHER" id="PTHR41324">
    <property type="entry name" value="MEMBRANE PROTEIN-RELATED"/>
    <property type="match status" value="1"/>
</dbReference>
<dbReference type="PANTHER" id="PTHR41324:SF1">
    <property type="entry name" value="DUF2232 DOMAIN-CONTAINING PROTEIN"/>
    <property type="match status" value="1"/>
</dbReference>